<comment type="caution">
    <text evidence="10">The sequence shown here is derived from an EMBL/GenBank/DDBJ whole genome shotgun (WGS) entry which is preliminary data.</text>
</comment>
<evidence type="ECO:0000256" key="7">
    <source>
        <dbReference type="ARBA" id="ARBA00043224"/>
    </source>
</evidence>
<evidence type="ECO:0000256" key="4">
    <source>
        <dbReference type="ARBA" id="ARBA00022801"/>
    </source>
</evidence>
<dbReference type="PANTHER" id="PTHR11080:SF2">
    <property type="entry name" value="LD05707P"/>
    <property type="match status" value="1"/>
</dbReference>
<dbReference type="AlphaFoldDB" id="A0AB34JEN3"/>
<dbReference type="EC" id="3.5.1.19" evidence="6"/>
<evidence type="ECO:0000256" key="8">
    <source>
        <dbReference type="SAM" id="MobiDB-lite"/>
    </source>
</evidence>
<evidence type="ECO:0000259" key="9">
    <source>
        <dbReference type="Pfam" id="PF00857"/>
    </source>
</evidence>
<dbReference type="InterPro" id="IPR000868">
    <property type="entry name" value="Isochorismatase-like_dom"/>
</dbReference>
<dbReference type="Gene3D" id="3.40.50.850">
    <property type="entry name" value="Isochorismatase-like"/>
    <property type="match status" value="1"/>
</dbReference>
<dbReference type="GO" id="GO:0019363">
    <property type="term" value="P:pyridine nucleotide biosynthetic process"/>
    <property type="evidence" value="ECO:0007669"/>
    <property type="project" value="UniProtKB-KW"/>
</dbReference>
<comment type="similarity">
    <text evidence="1">Belongs to the isochorismatase family.</text>
</comment>
<protein>
    <recommendedName>
        <fullName evidence="6">nicotinamidase</fullName>
        <ecNumber evidence="6">3.5.1.19</ecNumber>
    </recommendedName>
    <alternativeName>
        <fullName evidence="7">Nicotinamide deamidase</fullName>
    </alternativeName>
</protein>
<dbReference type="SUPFAM" id="SSF52499">
    <property type="entry name" value="Isochorismatase-like hydrolases"/>
    <property type="match status" value="2"/>
</dbReference>
<name>A0AB34JEN3_PRYPA</name>
<keyword evidence="4" id="KW-0378">Hydrolase</keyword>
<dbReference type="GO" id="GO:0008936">
    <property type="term" value="F:nicotinamidase activity"/>
    <property type="evidence" value="ECO:0007669"/>
    <property type="project" value="UniProtKB-EC"/>
</dbReference>
<dbReference type="PANTHER" id="PTHR11080">
    <property type="entry name" value="PYRAZINAMIDASE/NICOTINAMIDASE"/>
    <property type="match status" value="1"/>
</dbReference>
<comment type="pathway">
    <text evidence="5">Cofactor biosynthesis; nicotinate biosynthesis; nicotinate from nicotinamide: step 1/1.</text>
</comment>
<accession>A0AB34JEN3</accession>
<dbReference type="InterPro" id="IPR036380">
    <property type="entry name" value="Isochorismatase-like_sf"/>
</dbReference>
<feature type="domain" description="Isochorismatase-like" evidence="9">
    <location>
        <begin position="40"/>
        <end position="127"/>
    </location>
</feature>
<evidence type="ECO:0000313" key="11">
    <source>
        <dbReference type="Proteomes" id="UP001515480"/>
    </source>
</evidence>
<feature type="region of interest" description="Disordered" evidence="8">
    <location>
        <begin position="656"/>
        <end position="708"/>
    </location>
</feature>
<evidence type="ECO:0000256" key="1">
    <source>
        <dbReference type="ARBA" id="ARBA00006336"/>
    </source>
</evidence>
<evidence type="ECO:0000256" key="3">
    <source>
        <dbReference type="ARBA" id="ARBA00022723"/>
    </source>
</evidence>
<gene>
    <name evidence="10" type="ORF">AB1Y20_022894</name>
</gene>
<evidence type="ECO:0000256" key="6">
    <source>
        <dbReference type="ARBA" id="ARBA00039017"/>
    </source>
</evidence>
<sequence>MASPSSWDQRKSPLFREWCQLAGGREFVPERIVHLSADDALVIIDMQKDFVPADASNPDGGRFGVAEGQLAVPQIVRLIRHAASTGATCVATRDYHPHDHVSFSTQGGPFPEHCVQGTVGSEFLSPIGAALSEARQARPGAVHVAFKAMHEDVDSFGGLPYMDGAEGRLTQRPPGKQSTSFCVGCSACPWSGAIVVKQSALSAAARRKEAPDMNAPPDMLAVCGDAEERGGKKLEALLTGARRLLVCGLALDFCVLDTCMNARLCGFEQVVVLLDATRASHIPGVGPHGSGFLVSPSEVVCKLRKAGVTIATYRDLFPPSAEQSLAEELQDKIGESNSMFPHRLGPFPLEESSTLAIKVDASADRYTVELTGSLSGLANLDFNNTGVCCPLATIPKGWPTAAEDAVGLRWCYPLDGMAAAAQQSLYTHFLEVGISVDKCFVAYGGFLLLNAAGEVVAAQAVMSTVRGEAIPKIHFLRQETCPPSIVSELRGDGRLRNVTLPALLSCGVESFCWVNPHEPPQGGQDDQMTAHRVTRKKNKELTKHGAFLYTFANGSEAIWFHVMDPKKVLQAHKEAQATIQEYRRSHMIRGAVVHRRGMQLYEQAVATEERKSYFRTASSSSFSSTMSIRRNRVSPSSYSVETSLSSDLWHREEQSVPLEPSLSVEPSLSLETSMSVEKSTPKDPCASMEPSAPVEAEKPTSAAKAKGKGLLCLIM</sequence>
<keyword evidence="2" id="KW-0662">Pyridine nucleotide biosynthesis</keyword>
<dbReference type="Proteomes" id="UP001515480">
    <property type="component" value="Unassembled WGS sequence"/>
</dbReference>
<reference evidence="10 11" key="1">
    <citation type="journal article" date="2024" name="Science">
        <title>Giant polyketide synthase enzymes in the biosynthesis of giant marine polyether toxins.</title>
        <authorList>
            <person name="Fallon T.R."/>
            <person name="Shende V.V."/>
            <person name="Wierzbicki I.H."/>
            <person name="Pendleton A.L."/>
            <person name="Watervoot N.F."/>
            <person name="Auber R.P."/>
            <person name="Gonzalez D.J."/>
            <person name="Wisecaver J.H."/>
            <person name="Moore B.S."/>
        </authorList>
    </citation>
    <scope>NUCLEOTIDE SEQUENCE [LARGE SCALE GENOMIC DNA]</scope>
    <source>
        <strain evidence="10 11">12B1</strain>
    </source>
</reference>
<organism evidence="10 11">
    <name type="scientific">Prymnesium parvum</name>
    <name type="common">Toxic golden alga</name>
    <dbReference type="NCBI Taxonomy" id="97485"/>
    <lineage>
        <taxon>Eukaryota</taxon>
        <taxon>Haptista</taxon>
        <taxon>Haptophyta</taxon>
        <taxon>Prymnesiophyceae</taxon>
        <taxon>Prymnesiales</taxon>
        <taxon>Prymnesiaceae</taxon>
        <taxon>Prymnesium</taxon>
    </lineage>
</organism>
<evidence type="ECO:0000313" key="10">
    <source>
        <dbReference type="EMBL" id="KAL1519368.1"/>
    </source>
</evidence>
<evidence type="ECO:0000256" key="5">
    <source>
        <dbReference type="ARBA" id="ARBA00037900"/>
    </source>
</evidence>
<keyword evidence="11" id="KW-1185">Reference proteome</keyword>
<dbReference type="GO" id="GO:0046872">
    <property type="term" value="F:metal ion binding"/>
    <property type="evidence" value="ECO:0007669"/>
    <property type="project" value="UniProtKB-KW"/>
</dbReference>
<dbReference type="InterPro" id="IPR052347">
    <property type="entry name" value="Isochorismatase_Nicotinamidase"/>
</dbReference>
<proteinExistence type="inferred from homology"/>
<feature type="compositionally biased region" description="Low complexity" evidence="8">
    <location>
        <begin position="656"/>
        <end position="671"/>
    </location>
</feature>
<dbReference type="Pfam" id="PF00857">
    <property type="entry name" value="Isochorismatase"/>
    <property type="match status" value="1"/>
</dbReference>
<evidence type="ECO:0000256" key="2">
    <source>
        <dbReference type="ARBA" id="ARBA00022642"/>
    </source>
</evidence>
<dbReference type="EMBL" id="JBGBPQ010000009">
    <property type="protein sequence ID" value="KAL1519368.1"/>
    <property type="molecule type" value="Genomic_DNA"/>
</dbReference>
<keyword evidence="3" id="KW-0479">Metal-binding</keyword>